<sequence>MILRVLGKKYSKDILLLLKKNGEMGFQEILSNFDIHKSLLSRTLTELTDCCLITSRLNPESNRTIPSKLYTITGIGVEALKIYDFEEELDNFIYGVKKEFKASLKFDGPKDNKNSIEDNNNNSIVNSYNNVGADNTIVTNSHNIHIKK</sequence>
<protein>
    <submittedName>
        <fullName evidence="1">DNA-binding HxlR family transcriptional regulator</fullName>
    </submittedName>
</protein>
<organism evidence="1 2">
    <name type="scientific">Methanococcus voltae</name>
    <dbReference type="NCBI Taxonomy" id="2188"/>
    <lineage>
        <taxon>Archaea</taxon>
        <taxon>Methanobacteriati</taxon>
        <taxon>Methanobacteriota</taxon>
        <taxon>Methanomada group</taxon>
        <taxon>Methanococci</taxon>
        <taxon>Methanococcales</taxon>
        <taxon>Methanococcaceae</taxon>
        <taxon>Methanococcus</taxon>
    </lineage>
</organism>
<proteinExistence type="predicted"/>
<evidence type="ECO:0000313" key="1">
    <source>
        <dbReference type="EMBL" id="MBP2202199.1"/>
    </source>
</evidence>
<dbReference type="Gene3D" id="1.10.10.10">
    <property type="entry name" value="Winged helix-like DNA-binding domain superfamily/Winged helix DNA-binding domain"/>
    <property type="match status" value="1"/>
</dbReference>
<dbReference type="GO" id="GO:0003677">
    <property type="term" value="F:DNA binding"/>
    <property type="evidence" value="ECO:0007669"/>
    <property type="project" value="UniProtKB-KW"/>
</dbReference>
<accession>A0A8J7RGW9</accession>
<dbReference type="Proteomes" id="UP000740329">
    <property type="component" value="Unassembled WGS sequence"/>
</dbReference>
<dbReference type="EMBL" id="JAGGMV010000009">
    <property type="protein sequence ID" value="MBP2202199.1"/>
    <property type="molecule type" value="Genomic_DNA"/>
</dbReference>
<dbReference type="SUPFAM" id="SSF46785">
    <property type="entry name" value="Winged helix' DNA-binding domain"/>
    <property type="match status" value="1"/>
</dbReference>
<dbReference type="InterPro" id="IPR036390">
    <property type="entry name" value="WH_DNA-bd_sf"/>
</dbReference>
<gene>
    <name evidence="1" type="ORF">J3E07_001640</name>
</gene>
<dbReference type="RefSeq" id="WP_209591713.1">
    <property type="nucleotide sequence ID" value="NZ_JAGGMV010000009.1"/>
</dbReference>
<keyword evidence="1" id="KW-0238">DNA-binding</keyword>
<reference evidence="1" key="1">
    <citation type="submission" date="2021-03" db="EMBL/GenBank/DDBJ databases">
        <title>Genomic Encyclopedia of Type Strains, Phase IV (KMG-V): Genome sequencing to study the core and pangenomes of soil and plant-associated prokaryotes.</title>
        <authorList>
            <person name="Whitman W."/>
        </authorList>
    </citation>
    <scope>NUCLEOTIDE SEQUENCE</scope>
    <source>
        <strain evidence="1">C4</strain>
    </source>
</reference>
<dbReference type="InterPro" id="IPR036388">
    <property type="entry name" value="WH-like_DNA-bd_sf"/>
</dbReference>
<dbReference type="AlphaFoldDB" id="A0A8J7RGW9"/>
<name>A0A8J7RGW9_METVO</name>
<evidence type="ECO:0000313" key="2">
    <source>
        <dbReference type="Proteomes" id="UP000740329"/>
    </source>
</evidence>
<comment type="caution">
    <text evidence="1">The sequence shown here is derived from an EMBL/GenBank/DDBJ whole genome shotgun (WGS) entry which is preliminary data.</text>
</comment>